<dbReference type="SUPFAM" id="SSF89260">
    <property type="entry name" value="Collagen-binding domain"/>
    <property type="match status" value="1"/>
</dbReference>
<dbReference type="EMBL" id="QLSX01000013">
    <property type="protein sequence ID" value="RAR58066.1"/>
    <property type="molecule type" value="Genomic_DNA"/>
</dbReference>
<dbReference type="Gene3D" id="2.60.120.380">
    <property type="match status" value="2"/>
</dbReference>
<evidence type="ECO:0000313" key="1">
    <source>
        <dbReference type="EMBL" id="RAR58066.1"/>
    </source>
</evidence>
<organism evidence="1 2">
    <name type="scientific">Onishia taeanensis</name>
    <dbReference type="NCBI Taxonomy" id="284577"/>
    <lineage>
        <taxon>Bacteria</taxon>
        <taxon>Pseudomonadati</taxon>
        <taxon>Pseudomonadota</taxon>
        <taxon>Gammaproteobacteria</taxon>
        <taxon>Oceanospirillales</taxon>
        <taxon>Halomonadaceae</taxon>
        <taxon>Onishia</taxon>
    </lineage>
</organism>
<dbReference type="AlphaFoldDB" id="A0A328XHS6"/>
<proteinExistence type="predicted"/>
<reference evidence="1 2" key="1">
    <citation type="submission" date="2018-06" db="EMBL/GenBank/DDBJ databases">
        <title>Comparative analysis of microorganisms from saline springs in Andes Mountain Range, Colombia.</title>
        <authorList>
            <person name="Rubin E."/>
        </authorList>
    </citation>
    <scope>NUCLEOTIDE SEQUENCE [LARGE SCALE GENOMIC DNA]</scope>
    <source>
        <strain evidence="1 2">USBA-857</strain>
    </source>
</reference>
<evidence type="ECO:0000313" key="2">
    <source>
        <dbReference type="Proteomes" id="UP000249700"/>
    </source>
</evidence>
<dbReference type="Proteomes" id="UP000249700">
    <property type="component" value="Unassembled WGS sequence"/>
</dbReference>
<protein>
    <recommendedName>
        <fullName evidence="3">Pre-peptidase</fullName>
    </recommendedName>
</protein>
<gene>
    <name evidence="1" type="ORF">BCL93_11370</name>
</gene>
<dbReference type="OrthoDB" id="8893233at2"/>
<comment type="caution">
    <text evidence="1">The sequence shown here is derived from an EMBL/GenBank/DDBJ whole genome shotgun (WGS) entry which is preliminary data.</text>
</comment>
<evidence type="ECO:0008006" key="3">
    <source>
        <dbReference type="Google" id="ProtNLM"/>
    </source>
</evidence>
<name>A0A328XHS6_9GAMM</name>
<sequence>MAGHVACRPHCLLIGIFGLTLLAGCSEEDAYFVSAPEITFGSDVAGELTSTSDVNLNDGSRYDAHWLCSGSDAPESGIVRYELDAPFAARLSVFGEQGRWLGSVSSQSDGEPAVLMASADACHLLAVSGKDSSAFGPYHLVADPVPAASDLETGQPLVGRLRDGRTEYPLTLEAPAWVDLALSGDVNLDLSLSGEGVNQQASACAPGEQRLDTYLDAGEYRVMVERSEAAIQATSEPCERHLLTVGGVHRLEVGLNDLSDGRRNAGPLRDGDRITGDLQATSGNAYTLVVEEPSTVTLELRSSDFDTVLSIVGEGSNLVDDDGGNDSDSRLQTVLMPGDYRVEVSSYAEGHGEYSLDASVDAYGGELRNSGTLTLGETFGGNLAGGGNTYRFEVDAVSEVELDLDSSTFDPMLRLYGNGIDLRDDDGGGNNNSLITTVLQPGEYSLDVESYSGTGLYRLRTHQLDFEGRFSNGGEVATGEVVYGRLTSGSNLVYQLVLETARDVVIESTSGSVDTILSLMGNGVSEQNDDAGDMGHGSRIQRYLEPGTYEINVSSYGGNEGSVRLAIGD</sequence>
<accession>A0A328XHS6</accession>